<organism evidence="14 15">
    <name type="scientific">Anopheles quadriannulatus</name>
    <name type="common">Mosquito</name>
    <dbReference type="NCBI Taxonomy" id="34691"/>
    <lineage>
        <taxon>Eukaryota</taxon>
        <taxon>Metazoa</taxon>
        <taxon>Ecdysozoa</taxon>
        <taxon>Arthropoda</taxon>
        <taxon>Hexapoda</taxon>
        <taxon>Insecta</taxon>
        <taxon>Pterygota</taxon>
        <taxon>Neoptera</taxon>
        <taxon>Endopterygota</taxon>
        <taxon>Diptera</taxon>
        <taxon>Nematocera</taxon>
        <taxon>Culicoidea</taxon>
        <taxon>Culicidae</taxon>
        <taxon>Anophelinae</taxon>
        <taxon>Anopheles</taxon>
    </lineage>
</organism>
<dbReference type="Pfam" id="PF00858">
    <property type="entry name" value="ASC"/>
    <property type="match status" value="1"/>
</dbReference>
<keyword evidence="9 13" id="KW-0472">Membrane</keyword>
<dbReference type="GO" id="GO:0005886">
    <property type="term" value="C:plasma membrane"/>
    <property type="evidence" value="ECO:0007669"/>
    <property type="project" value="TreeGrafter"/>
</dbReference>
<evidence type="ECO:0000313" key="14">
    <source>
        <dbReference type="EnsemblMetazoa" id="AQUA002010-PA"/>
    </source>
</evidence>
<dbReference type="InterPro" id="IPR001873">
    <property type="entry name" value="ENaC"/>
</dbReference>
<keyword evidence="7" id="KW-0915">Sodium</keyword>
<keyword evidence="4 12" id="KW-0894">Sodium channel</keyword>
<sequence>MVTFPKIMVYTFSFTKAIQNVLAQTSLHGVFHLVHKRSTYVEKVIWLGIISMALFAGCYNVGSFWVRYWTNPTVIALDRDYHLWNTTFPSLTVCFQKRLNEAARDQLMAQVDPELAERYGEFLDTLLESDIENVGHLAEFDEFEGVDLRQLLNELTDRPNAVVTMEGDLHGTLVRSLTEMGICYTFNTAIGRYLSIDPYAPDEKLYEVSVFNGEASATISNCTSNGNVCRRSLVKSIFVKIFFHSPYEMPTIRKSLLIERGFFTFTKMDFNALAITSVPALKSLSIKQRKCRFPHESNLKFFPEYYSYGLCLLECKFYLFLKHCDCIPYFYQISDPSKYCKLSQLACVELYQSYISFLTADELREIFGACNCLKNCDDVTFTLQHYGSTFWFNDPVIKWSIRIPKIRYSRRIIFDFIDAMVSTGSILEFFFGFSIITLVELAYFSMRNLILSCLRIKMITRICKRKQRKVKNGIIGNQTIIKKVPTIRVN</sequence>
<evidence type="ECO:0000256" key="5">
    <source>
        <dbReference type="ARBA" id="ARBA00022692"/>
    </source>
</evidence>
<protein>
    <recommendedName>
        <fullName evidence="16">Sodium channel protein Nach</fullName>
    </recommendedName>
</protein>
<evidence type="ECO:0000256" key="11">
    <source>
        <dbReference type="ARBA" id="ARBA00023303"/>
    </source>
</evidence>
<evidence type="ECO:0008006" key="16">
    <source>
        <dbReference type="Google" id="ProtNLM"/>
    </source>
</evidence>
<evidence type="ECO:0000256" key="12">
    <source>
        <dbReference type="RuleBase" id="RU000679"/>
    </source>
</evidence>
<dbReference type="PANTHER" id="PTHR11690:SF247">
    <property type="entry name" value="PICKPOCKET 23, ISOFORM C"/>
    <property type="match status" value="1"/>
</dbReference>
<feature type="transmembrane region" description="Helical" evidence="13">
    <location>
        <begin position="44"/>
        <end position="66"/>
    </location>
</feature>
<evidence type="ECO:0000256" key="3">
    <source>
        <dbReference type="ARBA" id="ARBA00022448"/>
    </source>
</evidence>
<evidence type="ECO:0000256" key="9">
    <source>
        <dbReference type="ARBA" id="ARBA00023136"/>
    </source>
</evidence>
<evidence type="ECO:0000256" key="7">
    <source>
        <dbReference type="ARBA" id="ARBA00023053"/>
    </source>
</evidence>
<keyword evidence="11 12" id="KW-0407">Ion channel</keyword>
<evidence type="ECO:0000313" key="15">
    <source>
        <dbReference type="Proteomes" id="UP000076407"/>
    </source>
</evidence>
<dbReference type="STRING" id="34691.A0A182WWV0"/>
<evidence type="ECO:0000256" key="13">
    <source>
        <dbReference type="SAM" id="Phobius"/>
    </source>
</evidence>
<keyword evidence="3 12" id="KW-0813">Transport</keyword>
<keyword evidence="6 13" id="KW-1133">Transmembrane helix</keyword>
<evidence type="ECO:0000256" key="6">
    <source>
        <dbReference type="ARBA" id="ARBA00022989"/>
    </source>
</evidence>
<dbReference type="EnsemblMetazoa" id="AQUA002010-RA">
    <property type="protein sequence ID" value="AQUA002010-PA"/>
    <property type="gene ID" value="AQUA002010"/>
</dbReference>
<dbReference type="Proteomes" id="UP000076407">
    <property type="component" value="Unassembled WGS sequence"/>
</dbReference>
<evidence type="ECO:0000256" key="8">
    <source>
        <dbReference type="ARBA" id="ARBA00023065"/>
    </source>
</evidence>
<reference evidence="14" key="1">
    <citation type="submission" date="2020-05" db="UniProtKB">
        <authorList>
            <consortium name="EnsemblMetazoa"/>
        </authorList>
    </citation>
    <scope>IDENTIFICATION</scope>
    <source>
        <strain evidence="14">SANGQUA</strain>
    </source>
</reference>
<evidence type="ECO:0000256" key="4">
    <source>
        <dbReference type="ARBA" id="ARBA00022461"/>
    </source>
</evidence>
<evidence type="ECO:0000256" key="1">
    <source>
        <dbReference type="ARBA" id="ARBA00004141"/>
    </source>
</evidence>
<dbReference type="GO" id="GO:0015280">
    <property type="term" value="F:ligand-gated sodium channel activity"/>
    <property type="evidence" value="ECO:0007669"/>
    <property type="project" value="TreeGrafter"/>
</dbReference>
<dbReference type="Gene3D" id="1.10.287.820">
    <property type="entry name" value="Acid-sensing ion channel domain"/>
    <property type="match status" value="1"/>
</dbReference>
<dbReference type="AlphaFoldDB" id="A0A182WWV0"/>
<keyword evidence="15" id="KW-1185">Reference proteome</keyword>
<comment type="subcellular location">
    <subcellularLocation>
        <location evidence="1">Membrane</location>
        <topology evidence="1">Multi-pass membrane protein</topology>
    </subcellularLocation>
</comment>
<accession>A0A182WWV0</accession>
<proteinExistence type="inferred from homology"/>
<comment type="similarity">
    <text evidence="2 12">Belongs to the amiloride-sensitive sodium channel (TC 1.A.6) family.</text>
</comment>
<dbReference type="VEuPathDB" id="VectorBase:AQUA002010"/>
<keyword evidence="10 12" id="KW-0739">Sodium transport</keyword>
<dbReference type="PANTHER" id="PTHR11690">
    <property type="entry name" value="AMILORIDE-SENSITIVE SODIUM CHANNEL-RELATED"/>
    <property type="match status" value="1"/>
</dbReference>
<keyword evidence="5 12" id="KW-0812">Transmembrane</keyword>
<evidence type="ECO:0000256" key="10">
    <source>
        <dbReference type="ARBA" id="ARBA00023201"/>
    </source>
</evidence>
<keyword evidence="8 12" id="KW-0406">Ion transport</keyword>
<evidence type="ECO:0000256" key="2">
    <source>
        <dbReference type="ARBA" id="ARBA00007193"/>
    </source>
</evidence>
<name>A0A182WWV0_ANOQN</name>